<name>A0A7W9BVK3_9SPHN</name>
<proteinExistence type="predicted"/>
<reference evidence="2 3" key="1">
    <citation type="submission" date="2020-08" db="EMBL/GenBank/DDBJ databases">
        <title>Genomic Encyclopedia of Type Strains, Phase IV (KMG-IV): sequencing the most valuable type-strain genomes for metagenomic binning, comparative biology and taxonomic classification.</title>
        <authorList>
            <person name="Goeker M."/>
        </authorList>
    </citation>
    <scope>NUCLEOTIDE SEQUENCE [LARGE SCALE GENOMIC DNA]</scope>
    <source>
        <strain evidence="2 3">DSM 103336</strain>
    </source>
</reference>
<dbReference type="AlphaFoldDB" id="A0A7W9BVK3"/>
<comment type="caution">
    <text evidence="2">The sequence shown here is derived from an EMBL/GenBank/DDBJ whole genome shotgun (WGS) entry which is preliminary data.</text>
</comment>
<evidence type="ECO:0000313" key="3">
    <source>
        <dbReference type="Proteomes" id="UP000546701"/>
    </source>
</evidence>
<dbReference type="Proteomes" id="UP000546701">
    <property type="component" value="Unassembled WGS sequence"/>
</dbReference>
<evidence type="ECO:0000256" key="1">
    <source>
        <dbReference type="SAM" id="MobiDB-lite"/>
    </source>
</evidence>
<gene>
    <name evidence="2" type="ORF">FHS99_003441</name>
</gene>
<keyword evidence="3" id="KW-1185">Reference proteome</keyword>
<feature type="region of interest" description="Disordered" evidence="1">
    <location>
        <begin position="26"/>
        <end position="46"/>
    </location>
</feature>
<dbReference type="EMBL" id="JACIJR010000012">
    <property type="protein sequence ID" value="MBB5730933.1"/>
    <property type="molecule type" value="Genomic_DNA"/>
</dbReference>
<accession>A0A7W9BVK3</accession>
<organism evidence="2 3">
    <name type="scientific">Sphingomonas prati</name>
    <dbReference type="NCBI Taxonomy" id="1843237"/>
    <lineage>
        <taxon>Bacteria</taxon>
        <taxon>Pseudomonadati</taxon>
        <taxon>Pseudomonadota</taxon>
        <taxon>Alphaproteobacteria</taxon>
        <taxon>Sphingomonadales</taxon>
        <taxon>Sphingomonadaceae</taxon>
        <taxon>Sphingomonas</taxon>
    </lineage>
</organism>
<protein>
    <submittedName>
        <fullName evidence="2">Uncharacterized protein</fullName>
    </submittedName>
</protein>
<sequence length="46" mass="5081">MSAEVSGRYGPRLEGMNFKLHTSLAQGQIGHRDHLESEQPNFSPAV</sequence>
<dbReference type="RefSeq" id="WP_157177920.1">
    <property type="nucleotide sequence ID" value="NZ_BMJP01000010.1"/>
</dbReference>
<evidence type="ECO:0000313" key="2">
    <source>
        <dbReference type="EMBL" id="MBB5730933.1"/>
    </source>
</evidence>